<keyword evidence="6" id="KW-0408">Iron</keyword>
<comment type="caution">
    <text evidence="16">The sequence shown here is derived from an EMBL/GenBank/DDBJ whole genome shotgun (WGS) entry which is preliminary data.</text>
</comment>
<protein>
    <submittedName>
        <fullName evidence="16">Outer membrane receptor protein involved in Fe transport</fullName>
    </submittedName>
</protein>
<name>A0A7W7EZD6_9SPHN</name>
<evidence type="ECO:0000256" key="5">
    <source>
        <dbReference type="ARBA" id="ARBA00022692"/>
    </source>
</evidence>
<evidence type="ECO:0000256" key="4">
    <source>
        <dbReference type="ARBA" id="ARBA00022496"/>
    </source>
</evidence>
<evidence type="ECO:0000259" key="14">
    <source>
        <dbReference type="Pfam" id="PF00593"/>
    </source>
</evidence>
<keyword evidence="5 11" id="KW-0812">Transmembrane</keyword>
<reference evidence="16 17" key="1">
    <citation type="submission" date="2020-08" db="EMBL/GenBank/DDBJ databases">
        <title>Genomic Encyclopedia of Type Strains, Phase IV (KMG-IV): sequencing the most valuable type-strain genomes for metagenomic binning, comparative biology and taxonomic classification.</title>
        <authorList>
            <person name="Goeker M."/>
        </authorList>
    </citation>
    <scope>NUCLEOTIDE SEQUENCE [LARGE SCALE GENOMIC DNA]</scope>
    <source>
        <strain evidence="16 17">DSM 15867</strain>
    </source>
</reference>
<evidence type="ECO:0000256" key="2">
    <source>
        <dbReference type="ARBA" id="ARBA00022448"/>
    </source>
</evidence>
<feature type="region of interest" description="Disordered" evidence="13">
    <location>
        <begin position="18"/>
        <end position="53"/>
    </location>
</feature>
<evidence type="ECO:0000256" key="8">
    <source>
        <dbReference type="ARBA" id="ARBA00023077"/>
    </source>
</evidence>
<dbReference type="Pfam" id="PF00593">
    <property type="entry name" value="TonB_dep_Rec_b-barrel"/>
    <property type="match status" value="1"/>
</dbReference>
<keyword evidence="3 11" id="KW-1134">Transmembrane beta strand</keyword>
<evidence type="ECO:0000256" key="12">
    <source>
        <dbReference type="RuleBase" id="RU003357"/>
    </source>
</evidence>
<evidence type="ECO:0000313" key="17">
    <source>
        <dbReference type="Proteomes" id="UP000574769"/>
    </source>
</evidence>
<dbReference type="Proteomes" id="UP000574769">
    <property type="component" value="Unassembled WGS sequence"/>
</dbReference>
<dbReference type="SUPFAM" id="SSF56935">
    <property type="entry name" value="Porins"/>
    <property type="match status" value="1"/>
</dbReference>
<accession>A0A7W7EZD6</accession>
<keyword evidence="10 11" id="KW-0998">Cell outer membrane</keyword>
<evidence type="ECO:0000256" key="11">
    <source>
        <dbReference type="PROSITE-ProRule" id="PRU01360"/>
    </source>
</evidence>
<dbReference type="Pfam" id="PF07715">
    <property type="entry name" value="Plug"/>
    <property type="match status" value="1"/>
</dbReference>
<evidence type="ECO:0000256" key="6">
    <source>
        <dbReference type="ARBA" id="ARBA00023004"/>
    </source>
</evidence>
<evidence type="ECO:0000313" key="16">
    <source>
        <dbReference type="EMBL" id="MBB4617300.1"/>
    </source>
</evidence>
<dbReference type="RefSeq" id="WP_246360230.1">
    <property type="nucleotide sequence ID" value="NZ_JACHNY010000002.1"/>
</dbReference>
<keyword evidence="17" id="KW-1185">Reference proteome</keyword>
<dbReference type="Gene3D" id="2.40.170.20">
    <property type="entry name" value="TonB-dependent receptor, beta-barrel domain"/>
    <property type="match status" value="1"/>
</dbReference>
<dbReference type="InterPro" id="IPR000531">
    <property type="entry name" value="Beta-barrel_TonB"/>
</dbReference>
<evidence type="ECO:0000256" key="10">
    <source>
        <dbReference type="ARBA" id="ARBA00023237"/>
    </source>
</evidence>
<evidence type="ECO:0000256" key="9">
    <source>
        <dbReference type="ARBA" id="ARBA00023136"/>
    </source>
</evidence>
<feature type="compositionally biased region" description="Low complexity" evidence="13">
    <location>
        <begin position="25"/>
        <end position="36"/>
    </location>
</feature>
<keyword evidence="9 11" id="KW-0472">Membrane</keyword>
<dbReference type="GO" id="GO:0006826">
    <property type="term" value="P:iron ion transport"/>
    <property type="evidence" value="ECO:0007669"/>
    <property type="project" value="UniProtKB-KW"/>
</dbReference>
<keyword evidence="8 12" id="KW-0798">TonB box</keyword>
<dbReference type="PANTHER" id="PTHR32552:SF81">
    <property type="entry name" value="TONB-DEPENDENT OUTER MEMBRANE RECEPTOR"/>
    <property type="match status" value="1"/>
</dbReference>
<evidence type="ECO:0000259" key="15">
    <source>
        <dbReference type="Pfam" id="PF07715"/>
    </source>
</evidence>
<evidence type="ECO:0000256" key="7">
    <source>
        <dbReference type="ARBA" id="ARBA00023065"/>
    </source>
</evidence>
<comment type="similarity">
    <text evidence="11 12">Belongs to the TonB-dependent receptor family.</text>
</comment>
<dbReference type="EMBL" id="JACHNY010000002">
    <property type="protein sequence ID" value="MBB4617300.1"/>
    <property type="molecule type" value="Genomic_DNA"/>
</dbReference>
<dbReference type="InterPro" id="IPR012910">
    <property type="entry name" value="Plug_dom"/>
</dbReference>
<dbReference type="PANTHER" id="PTHR32552">
    <property type="entry name" value="FERRICHROME IRON RECEPTOR-RELATED"/>
    <property type="match status" value="1"/>
</dbReference>
<keyword evidence="4" id="KW-0410">Iron transport</keyword>
<keyword evidence="7" id="KW-0406">Ion transport</keyword>
<dbReference type="PROSITE" id="PS52016">
    <property type="entry name" value="TONB_DEPENDENT_REC_3"/>
    <property type="match status" value="1"/>
</dbReference>
<keyword evidence="16" id="KW-0675">Receptor</keyword>
<feature type="domain" description="TonB-dependent receptor-like beta-barrel" evidence="14">
    <location>
        <begin position="249"/>
        <end position="734"/>
    </location>
</feature>
<dbReference type="InterPro" id="IPR036942">
    <property type="entry name" value="Beta-barrel_TonB_sf"/>
</dbReference>
<keyword evidence="2 11" id="KW-0813">Transport</keyword>
<dbReference type="GO" id="GO:0009279">
    <property type="term" value="C:cell outer membrane"/>
    <property type="evidence" value="ECO:0007669"/>
    <property type="project" value="UniProtKB-SubCell"/>
</dbReference>
<dbReference type="InterPro" id="IPR039426">
    <property type="entry name" value="TonB-dep_rcpt-like"/>
</dbReference>
<comment type="subcellular location">
    <subcellularLocation>
        <location evidence="1 11">Cell outer membrane</location>
        <topology evidence="1 11">Multi-pass membrane protein</topology>
    </subcellularLocation>
</comment>
<sequence>MALMFTALMYPALAAAQTGPEAGPSSAANANQAEASTGSPDQPSPQAKADVQPDIVVTATRRETTLQRTPISITAVSGDTLRQQGATNLQDYFRTIPNVNVTQGPIGSSRISFRGIVSAGEATVGLFYDDTPVTGPAGTTQDPGNNAVDLNLFDVKRVEVLRGPQGTLFGSGSLGGTLRILFNQPNATRFEASTEVQASSVKGGGDGVFVKGMVNIPIVKDRMALRISGYGERRPGYIDNVRYGTTDINRSRNSGLRALLAFTPDDNFSLTFTAIYQDAAAPDAQGWYERLGRDKTDSPIRQIFDNSFQLYSGTIRWRAPIGDFTSNTALYSYDITRSFDSGPAISQLSRVPSLCSVFIRAARACTAAELSRYAAYGQSRLPAGGYQPLNLNTFTHESRFSSRGDGPIQYTVGLFYEDRTDGVDSRIVKAGPDGTLIPNDITSERTVGTHTKQFSQFGELSYKLLPELTVTGGLRHYEYTKTTDGTVVLASPLTGLLPAAPSSVSVKASGWIKKVNLAWQATPALLGYVTYSEGFRPGGANNVANLPAAFTVYGADTLRNYEVGVKASLLANRLTLSGDLFRADWTNLQTGATTANGLFAFIINAGAARIQGGEFEAAYRPTDTLRLSVGYGHSDARLTADQVATGVTTTGSTGLAGDRLPGVPRDTLSGSLAWTVPLSDSLAGLVRVDGAYTRPQYSAFRGPNQERFGDFTSANARIGLRSGQTEVSLFVQNVTGTVGLVTAYSTLGVKRQVFSIPPRTVGINLAAHF</sequence>
<evidence type="ECO:0000256" key="1">
    <source>
        <dbReference type="ARBA" id="ARBA00004571"/>
    </source>
</evidence>
<feature type="domain" description="TonB-dependent receptor plug" evidence="15">
    <location>
        <begin position="66"/>
        <end position="177"/>
    </location>
</feature>
<gene>
    <name evidence="16" type="ORF">GGQ96_001420</name>
</gene>
<evidence type="ECO:0000256" key="13">
    <source>
        <dbReference type="SAM" id="MobiDB-lite"/>
    </source>
</evidence>
<proteinExistence type="inferred from homology"/>
<dbReference type="AlphaFoldDB" id="A0A7W7EZD6"/>
<dbReference type="CDD" id="cd01347">
    <property type="entry name" value="ligand_gated_channel"/>
    <property type="match status" value="1"/>
</dbReference>
<evidence type="ECO:0000256" key="3">
    <source>
        <dbReference type="ARBA" id="ARBA00022452"/>
    </source>
</evidence>
<organism evidence="16 17">
    <name type="scientific">Sphingomonas abaci</name>
    <dbReference type="NCBI Taxonomy" id="237611"/>
    <lineage>
        <taxon>Bacteria</taxon>
        <taxon>Pseudomonadati</taxon>
        <taxon>Pseudomonadota</taxon>
        <taxon>Alphaproteobacteria</taxon>
        <taxon>Sphingomonadales</taxon>
        <taxon>Sphingomonadaceae</taxon>
        <taxon>Sphingomonas</taxon>
    </lineage>
</organism>